<comment type="caution">
    <text evidence="6">The sequence shown here is derived from an EMBL/GenBank/DDBJ whole genome shotgun (WGS) entry which is preliminary data.</text>
</comment>
<keyword evidence="2 3" id="KW-0175">Coiled coil</keyword>
<feature type="domain" description="REM-1" evidence="5">
    <location>
        <begin position="38"/>
        <end position="112"/>
    </location>
</feature>
<evidence type="ECO:0000313" key="6">
    <source>
        <dbReference type="EMBL" id="KAF6035947.1"/>
    </source>
</evidence>
<dbReference type="Proteomes" id="UP000593567">
    <property type="component" value="Unassembled WGS sequence"/>
</dbReference>
<dbReference type="CDD" id="cd11623">
    <property type="entry name" value="HR1_PKN_2"/>
    <property type="match status" value="1"/>
</dbReference>
<organism evidence="6 7">
    <name type="scientific">Bugula neritina</name>
    <name type="common">Brown bryozoan</name>
    <name type="synonym">Sertularia neritina</name>
    <dbReference type="NCBI Taxonomy" id="10212"/>
    <lineage>
        <taxon>Eukaryota</taxon>
        <taxon>Metazoa</taxon>
        <taxon>Spiralia</taxon>
        <taxon>Lophotrochozoa</taxon>
        <taxon>Bryozoa</taxon>
        <taxon>Gymnolaemata</taxon>
        <taxon>Cheilostomatida</taxon>
        <taxon>Flustrina</taxon>
        <taxon>Buguloidea</taxon>
        <taxon>Bugulidae</taxon>
        <taxon>Bugula</taxon>
    </lineage>
</organism>
<feature type="domain" description="REM-1" evidence="5">
    <location>
        <begin position="143"/>
        <end position="220"/>
    </location>
</feature>
<name>A0A7J7KCD6_BUGNE</name>
<feature type="coiled-coil region" evidence="3">
    <location>
        <begin position="41"/>
        <end position="116"/>
    </location>
</feature>
<protein>
    <submittedName>
        <fullName evidence="6">PKN2</fullName>
    </submittedName>
</protein>
<evidence type="ECO:0000256" key="2">
    <source>
        <dbReference type="PROSITE-ProRule" id="PRU01207"/>
    </source>
</evidence>
<keyword evidence="7" id="KW-1185">Reference proteome</keyword>
<evidence type="ECO:0000259" key="5">
    <source>
        <dbReference type="PROSITE" id="PS51860"/>
    </source>
</evidence>
<dbReference type="SUPFAM" id="SSF46585">
    <property type="entry name" value="HR1 repeat"/>
    <property type="match status" value="3"/>
</dbReference>
<proteinExistence type="predicted"/>
<keyword evidence="1" id="KW-0677">Repeat</keyword>
<dbReference type="InterPro" id="IPR037313">
    <property type="entry name" value="PKN_HR1_1"/>
</dbReference>
<evidence type="ECO:0000256" key="1">
    <source>
        <dbReference type="ARBA" id="ARBA00022737"/>
    </source>
</evidence>
<feature type="region of interest" description="Disordered" evidence="4">
    <location>
        <begin position="444"/>
        <end position="475"/>
    </location>
</feature>
<dbReference type="InterPro" id="IPR011072">
    <property type="entry name" value="HR1_rho-bd"/>
</dbReference>
<evidence type="ECO:0000256" key="4">
    <source>
        <dbReference type="SAM" id="MobiDB-lite"/>
    </source>
</evidence>
<dbReference type="Pfam" id="PF02185">
    <property type="entry name" value="HR1"/>
    <property type="match status" value="2"/>
</dbReference>
<dbReference type="GO" id="GO:0007165">
    <property type="term" value="P:signal transduction"/>
    <property type="evidence" value="ECO:0007669"/>
    <property type="project" value="InterPro"/>
</dbReference>
<evidence type="ECO:0000313" key="7">
    <source>
        <dbReference type="Proteomes" id="UP000593567"/>
    </source>
</evidence>
<dbReference type="OrthoDB" id="63267at2759"/>
<dbReference type="PROSITE" id="PS51860">
    <property type="entry name" value="REM_1"/>
    <property type="match status" value="2"/>
</dbReference>
<gene>
    <name evidence="6" type="ORF">EB796_005738</name>
</gene>
<dbReference type="AlphaFoldDB" id="A0A7J7KCD6"/>
<dbReference type="Gene3D" id="1.10.287.160">
    <property type="entry name" value="HR1 repeat"/>
    <property type="match status" value="3"/>
</dbReference>
<sequence>MTSEFGHARYTLRMQQHTDGTQSEDMKDLREKYGFAADMDEENLQEKLKETREHLKREIRKELKIKEGAENLKKATSDKKSLANVKTMVNKANSKLFDLQQELQQLNNHILLADKRDSSVGLYADPHNGSMSDELSNQLAADVMDEGQQEDPNEQRMVSLQKQLDIEMKVKQGAENMLSMYAQTRDKKLLVEAQQMLEDARTKIEMVRMQMLRVQQAGKHQQNSASTAGVDNNSQERVKKANSKKVDLRVEEIRHRLHIESAVSEGARNVIRLLQNSKTVDKKQYSEVSLSVCLSLSVWTSVCMDICLSVYQSVCLCVCLSVCLCVSLSLSVCLSVCLYIHLYPHAQNNLAASNQKLELLKISLDEMIEELPTDSLLRSELKEELDAANGDCIHRLSNVQPMGGLSQSSLHHTNRLARPAALTGKLEIRLMGCQGLLENIPNRTRKDSKSYPVLSPGESRTFPRSSSAKSYSLKQKERSSEISACLKIDNQLVGQTPFKGCSQQCWDTRMSIDLDRARELEINVFWKDYSSEATVEYSKPAPAVTPTPAPTPAPAASSTPTTHDIAPSPVGGANIASSTVPIPADRHTDRLVDREIPVLPPKQSKQEVMSHIALQPTPKLDEIENELRELDFLPLPVTVESLD</sequence>
<dbReference type="EMBL" id="VXIV02000803">
    <property type="protein sequence ID" value="KAF6035947.1"/>
    <property type="molecule type" value="Genomic_DNA"/>
</dbReference>
<accession>A0A7J7KCD6</accession>
<dbReference type="GO" id="GO:0004674">
    <property type="term" value="F:protein serine/threonine kinase activity"/>
    <property type="evidence" value="ECO:0007669"/>
    <property type="project" value="InterPro"/>
</dbReference>
<feature type="compositionally biased region" description="Polar residues" evidence="4">
    <location>
        <begin position="13"/>
        <end position="23"/>
    </location>
</feature>
<dbReference type="InterPro" id="IPR036274">
    <property type="entry name" value="HR1_rpt_sf"/>
</dbReference>
<dbReference type="GO" id="GO:0031267">
    <property type="term" value="F:small GTPase binding"/>
    <property type="evidence" value="ECO:0007669"/>
    <property type="project" value="InterPro"/>
</dbReference>
<evidence type="ECO:0000256" key="3">
    <source>
        <dbReference type="SAM" id="Coils"/>
    </source>
</evidence>
<feature type="region of interest" description="Disordered" evidence="4">
    <location>
        <begin position="1"/>
        <end position="25"/>
    </location>
</feature>
<dbReference type="SMART" id="SM00742">
    <property type="entry name" value="Hr1"/>
    <property type="match status" value="3"/>
</dbReference>
<feature type="compositionally biased region" description="Polar residues" evidence="4">
    <location>
        <begin position="219"/>
        <end position="233"/>
    </location>
</feature>
<feature type="region of interest" description="Disordered" evidence="4">
    <location>
        <begin position="219"/>
        <end position="238"/>
    </location>
</feature>
<feature type="compositionally biased region" description="Pro residues" evidence="4">
    <location>
        <begin position="543"/>
        <end position="553"/>
    </location>
</feature>
<feature type="compositionally biased region" description="Polar residues" evidence="4">
    <location>
        <begin position="462"/>
        <end position="473"/>
    </location>
</feature>
<dbReference type="CDD" id="cd11622">
    <property type="entry name" value="HR1_PKN_1"/>
    <property type="match status" value="1"/>
</dbReference>
<reference evidence="6" key="1">
    <citation type="submission" date="2020-06" db="EMBL/GenBank/DDBJ databases">
        <title>Draft genome of Bugula neritina, a colonial animal packing powerful symbionts and potential medicines.</title>
        <authorList>
            <person name="Rayko M."/>
        </authorList>
    </citation>
    <scope>NUCLEOTIDE SEQUENCE [LARGE SCALE GENOMIC DNA]</scope>
    <source>
        <strain evidence="6">Kwan_BN1</strain>
    </source>
</reference>
<feature type="region of interest" description="Disordered" evidence="4">
    <location>
        <begin position="540"/>
        <end position="581"/>
    </location>
</feature>